<keyword evidence="2 7" id="KW-0547">Nucleotide-binding</keyword>
<dbReference type="HOGENOM" id="CLU_001042_2_2_12"/>
<dbReference type="GO" id="GO:0003677">
    <property type="term" value="F:DNA binding"/>
    <property type="evidence" value="ECO:0007669"/>
    <property type="project" value="UniProtKB-UniRule"/>
</dbReference>
<dbReference type="GO" id="GO:0005524">
    <property type="term" value="F:ATP binding"/>
    <property type="evidence" value="ECO:0007669"/>
    <property type="project" value="UniProtKB-UniRule"/>
</dbReference>
<dbReference type="eggNOG" id="COG1196">
    <property type="taxonomic scope" value="Bacteria"/>
</dbReference>
<dbReference type="RefSeq" id="WP_015706361.1">
    <property type="nucleotide sequence ID" value="NC_015578.1"/>
</dbReference>
<proteinExistence type="inferred from homology"/>
<dbReference type="OrthoDB" id="9808768at2"/>
<keyword evidence="6 7" id="KW-0238">DNA-binding</keyword>
<dbReference type="Gene3D" id="1.10.287.1490">
    <property type="match status" value="1"/>
</dbReference>
<protein>
    <recommendedName>
        <fullName evidence="7">Chromosome partition protein Smc</fullName>
    </recommendedName>
</protein>
<dbReference type="Proteomes" id="UP000009223">
    <property type="component" value="Chromosome"/>
</dbReference>
<dbReference type="GO" id="GO:0005737">
    <property type="term" value="C:cytoplasm"/>
    <property type="evidence" value="ECO:0007669"/>
    <property type="project" value="UniProtKB-SubCell"/>
</dbReference>
<organism evidence="10 11">
    <name type="scientific">Treponema primitia (strain ATCC BAA-887 / DSM 12427 / ZAS-2)</name>
    <dbReference type="NCBI Taxonomy" id="545694"/>
    <lineage>
        <taxon>Bacteria</taxon>
        <taxon>Pseudomonadati</taxon>
        <taxon>Spirochaetota</taxon>
        <taxon>Spirochaetia</taxon>
        <taxon>Spirochaetales</taxon>
        <taxon>Treponemataceae</taxon>
        <taxon>Treponema</taxon>
    </lineage>
</organism>
<dbReference type="EMBL" id="CP001843">
    <property type="protein sequence ID" value="AEF84048.1"/>
    <property type="molecule type" value="Genomic_DNA"/>
</dbReference>
<evidence type="ECO:0000256" key="3">
    <source>
        <dbReference type="ARBA" id="ARBA00022840"/>
    </source>
</evidence>
<feature type="binding site" evidence="7">
    <location>
        <begin position="32"/>
        <end position="39"/>
    </location>
    <ligand>
        <name>ATP</name>
        <dbReference type="ChEBI" id="CHEBI:30616"/>
    </ligand>
</feature>
<dbReference type="InterPro" id="IPR027417">
    <property type="entry name" value="P-loop_NTPase"/>
</dbReference>
<dbReference type="GO" id="GO:0030261">
    <property type="term" value="P:chromosome condensation"/>
    <property type="evidence" value="ECO:0007669"/>
    <property type="project" value="UniProtKB-KW"/>
</dbReference>
<dbReference type="InterPro" id="IPR024704">
    <property type="entry name" value="SMC"/>
</dbReference>
<feature type="coiled-coil region" evidence="7">
    <location>
        <begin position="332"/>
        <end position="408"/>
    </location>
</feature>
<dbReference type="SUPFAM" id="SSF57997">
    <property type="entry name" value="Tropomyosin"/>
    <property type="match status" value="1"/>
</dbReference>
<evidence type="ECO:0000256" key="6">
    <source>
        <dbReference type="ARBA" id="ARBA00023125"/>
    </source>
</evidence>
<comment type="function">
    <text evidence="7">Required for chromosome condensation and partitioning.</text>
</comment>
<comment type="subunit">
    <text evidence="7">Homodimer.</text>
</comment>
<feature type="coiled-coil region" evidence="7">
    <location>
        <begin position="544"/>
        <end position="785"/>
    </location>
</feature>
<dbReference type="InterPro" id="IPR050308">
    <property type="entry name" value="MukB/SMC"/>
</dbReference>
<dbReference type="Gene3D" id="3.40.50.300">
    <property type="entry name" value="P-loop containing nucleotide triphosphate hydrolases"/>
    <property type="match status" value="2"/>
</dbReference>
<dbReference type="GO" id="GO:0007062">
    <property type="term" value="P:sister chromatid cohesion"/>
    <property type="evidence" value="ECO:0007669"/>
    <property type="project" value="InterPro"/>
</dbReference>
<accession>F5YN93</accession>
<gene>
    <name evidence="7 10" type="primary">smc</name>
    <name evidence="10" type="ordered locus">TREPR_0109</name>
</gene>
<keyword evidence="3 7" id="KW-0067">ATP-binding</keyword>
<evidence type="ECO:0000256" key="8">
    <source>
        <dbReference type="SAM" id="MobiDB-lite"/>
    </source>
</evidence>
<dbReference type="GO" id="GO:0006260">
    <property type="term" value="P:DNA replication"/>
    <property type="evidence" value="ECO:0007669"/>
    <property type="project" value="UniProtKB-UniRule"/>
</dbReference>
<evidence type="ECO:0000256" key="5">
    <source>
        <dbReference type="ARBA" id="ARBA00023067"/>
    </source>
</evidence>
<keyword evidence="5" id="KW-0226">DNA condensation</keyword>
<keyword evidence="11" id="KW-1185">Reference proteome</keyword>
<comment type="domain">
    <text evidence="7">Contains large globular domains required for ATP hydrolysis at each terminus and a third globular domain forming a flexible hinge near the middle of the molecule. These domains are separated by coiled-coil structures.</text>
</comment>
<dbReference type="SUPFAM" id="SSF52540">
    <property type="entry name" value="P-loop containing nucleoside triphosphate hydrolases"/>
    <property type="match status" value="1"/>
</dbReference>
<feature type="compositionally biased region" description="Acidic residues" evidence="8">
    <location>
        <begin position="949"/>
        <end position="959"/>
    </location>
</feature>
<sequence>MFLKNLDIFGFKSFADRTRVDFADGITALLGPNGCGKSNVVDAIKWVLGEQASRAMRAEKMEDVIFNGTENRKALNVAEVALTIENESGRLPMDVAEIQIKRRLYRSGESEYFINSTPVKLKEIRELFWDTGVGKAAYSVMEQGKIDQVLSSKPDERRYLFEEAAGITRFKVKSAEAERKLAKTEENMRQVEGILGEVKRSYDSLKVQADKTLKYRSLREEIFQFELDIQLLRLKQFKYERDERNENLKRRTEERDTIRSDIDAVSKSLEENMDVVNSMEETLIQYQKDIYGLAVEKNAREKEARLFAEQRADTKAAIQQNESRERAIGIKIEELTEDAEEQDGVVRDLQKKVHDIEANITGFEESVQAAASRIGENDSGVRQSEEEIRNLEKERGDHEKALEAITDDIVAALDAGLREAGYSAAERRSTEASLEETLGFLRTLLAGRETLLRDLAAAAERSAAGDQLPSSAELKRIAEGLAAALGDAAAYGDKVLALFESYRKSTPSFIDEFLAPEGIITKKRSLDTNIRAANEGITGRRSRIAGLRQDNENLNIKIDEYRATLEELRIGRARMTAQAQAAEEQSKLIRRELAGQEGLLKTVQDELFLGRKRFDEINERIADTESELAEIEQKGLRLTADLEKLEKDISKKNGDVAGKQETIKKRTADLAKVQATLERIHLELVQSETEIKNIQDNFRETHSRDLMEFEERIFTITTPAAELRDSLSQARNKLKDLGSVNLMAPEEFAETKERYEFLSSQMADLTKARDDLEAITKEIKQESSDLFIATYNKIKKNFHNMFRRLFGGGKAELRLVDPNHVLESGIEIYAQPPGKKLENITLLSGGEKSMTAVALLFATYMVKPSPFCLLDEIDAALDEQNVIRFVQLLREFGSTSQFIVITHNKKTVTGAETLLGVTMEESGITKVISVKLKNEELAVTPEPDKDTPLFEEEDVEPEEGRELPIGINDPALVSEAELRPIRAGAARSVPAADNESH</sequence>
<dbReference type="STRING" id="545694.TREPR_0109"/>
<evidence type="ECO:0000256" key="7">
    <source>
        <dbReference type="HAMAP-Rule" id="MF_01894"/>
    </source>
</evidence>
<keyword evidence="1 7" id="KW-0963">Cytoplasm</keyword>
<comment type="subcellular location">
    <subcellularLocation>
        <location evidence="7">Cytoplasm</location>
    </subcellularLocation>
</comment>
<dbReference type="HAMAP" id="MF_01894">
    <property type="entry name" value="Smc_prok"/>
    <property type="match status" value="1"/>
</dbReference>
<feature type="domain" description="RecF/RecN/SMC N-terminal" evidence="9">
    <location>
        <begin position="2"/>
        <end position="925"/>
    </location>
</feature>
<evidence type="ECO:0000256" key="4">
    <source>
        <dbReference type="ARBA" id="ARBA00023054"/>
    </source>
</evidence>
<evidence type="ECO:0000313" key="11">
    <source>
        <dbReference type="Proteomes" id="UP000009223"/>
    </source>
</evidence>
<feature type="coiled-coil region" evidence="7">
    <location>
        <begin position="167"/>
        <end position="194"/>
    </location>
</feature>
<comment type="similarity">
    <text evidence="7">Belongs to the SMC family.</text>
</comment>
<feature type="region of interest" description="Disordered" evidence="8">
    <location>
        <begin position="940"/>
        <end position="969"/>
    </location>
</feature>
<reference evidence="10 11" key="2">
    <citation type="journal article" date="2011" name="ISME J.">
        <title>RNA-seq reveals cooperative metabolic interactions between two termite-gut spirochete species in co-culture.</title>
        <authorList>
            <person name="Rosenthal A.Z."/>
            <person name="Matson E.G."/>
            <person name="Eldar A."/>
            <person name="Leadbetter J.R."/>
        </authorList>
    </citation>
    <scope>NUCLEOTIDE SEQUENCE [LARGE SCALE GENOMIC DNA]</scope>
    <source>
        <strain evidence="11">ATCC BAA-887 / DSM 12427 / ZAS-2</strain>
    </source>
</reference>
<name>F5YN93_TREPZ</name>
<evidence type="ECO:0000256" key="1">
    <source>
        <dbReference type="ARBA" id="ARBA00022490"/>
    </source>
</evidence>
<dbReference type="AlphaFoldDB" id="F5YN93"/>
<reference evidence="11" key="1">
    <citation type="submission" date="2009-12" db="EMBL/GenBank/DDBJ databases">
        <title>Complete sequence of Treponema primitia strain ZAS-2.</title>
        <authorList>
            <person name="Tetu S.G."/>
            <person name="Matson E."/>
            <person name="Ren Q."/>
            <person name="Seshadri R."/>
            <person name="Elbourne L."/>
            <person name="Hassan K.A."/>
            <person name="Durkin A."/>
            <person name="Radune D."/>
            <person name="Mohamoud Y."/>
            <person name="Shay R."/>
            <person name="Jin S."/>
            <person name="Zhang X."/>
            <person name="Lucey K."/>
            <person name="Ballor N.R."/>
            <person name="Ottesen E."/>
            <person name="Rosenthal R."/>
            <person name="Allen A."/>
            <person name="Leadbetter J.R."/>
            <person name="Paulsen I.T."/>
        </authorList>
    </citation>
    <scope>NUCLEOTIDE SEQUENCE [LARGE SCALE GENOMIC DNA]</scope>
    <source>
        <strain evidence="11">ATCC BAA-887 / DSM 12427 / ZAS-2</strain>
    </source>
</reference>
<dbReference type="GO" id="GO:0016887">
    <property type="term" value="F:ATP hydrolysis activity"/>
    <property type="evidence" value="ECO:0007669"/>
    <property type="project" value="InterPro"/>
</dbReference>
<keyword evidence="4 7" id="KW-0175">Coiled coil</keyword>
<dbReference type="KEGG" id="tpi:TREPR_0109"/>
<dbReference type="GO" id="GO:0007059">
    <property type="term" value="P:chromosome segregation"/>
    <property type="evidence" value="ECO:0007669"/>
    <property type="project" value="UniProtKB-UniRule"/>
</dbReference>
<evidence type="ECO:0000259" key="9">
    <source>
        <dbReference type="Pfam" id="PF02463"/>
    </source>
</evidence>
<dbReference type="Pfam" id="PF02463">
    <property type="entry name" value="SMC_N"/>
    <property type="match status" value="1"/>
</dbReference>
<dbReference type="PANTHER" id="PTHR42963">
    <property type="entry name" value="CHROMOSOME PARTITION PROTEIN MUKB"/>
    <property type="match status" value="1"/>
</dbReference>
<evidence type="ECO:0000256" key="2">
    <source>
        <dbReference type="ARBA" id="ARBA00022741"/>
    </source>
</evidence>
<dbReference type="InterPro" id="IPR011890">
    <property type="entry name" value="SMC_prok"/>
</dbReference>
<dbReference type="PANTHER" id="PTHR42963:SF1">
    <property type="entry name" value="DUF4476 DOMAIN-CONTAINING PROTEIN"/>
    <property type="match status" value="1"/>
</dbReference>
<evidence type="ECO:0000313" key="10">
    <source>
        <dbReference type="EMBL" id="AEF84048.1"/>
    </source>
</evidence>
<dbReference type="PIRSF" id="PIRSF005719">
    <property type="entry name" value="SMC"/>
    <property type="match status" value="1"/>
</dbReference>
<dbReference type="InterPro" id="IPR003395">
    <property type="entry name" value="RecF/RecN/SMC_N"/>
</dbReference>